<dbReference type="RefSeq" id="WP_266349257.1">
    <property type="nucleotide sequence ID" value="NZ_JAPKNG010000003.1"/>
</dbReference>
<organism evidence="1 2">
    <name type="scientific">Kaistia dalseonensis</name>
    <dbReference type="NCBI Taxonomy" id="410840"/>
    <lineage>
        <taxon>Bacteria</taxon>
        <taxon>Pseudomonadati</taxon>
        <taxon>Pseudomonadota</taxon>
        <taxon>Alphaproteobacteria</taxon>
        <taxon>Hyphomicrobiales</taxon>
        <taxon>Kaistiaceae</taxon>
        <taxon>Kaistia</taxon>
    </lineage>
</organism>
<dbReference type="Proteomes" id="UP001241603">
    <property type="component" value="Unassembled WGS sequence"/>
</dbReference>
<evidence type="ECO:0000313" key="2">
    <source>
        <dbReference type="Proteomes" id="UP001241603"/>
    </source>
</evidence>
<dbReference type="InterPro" id="IPR011101">
    <property type="entry name" value="DUF5131"/>
</dbReference>
<sequence>MGEQTGILWTDHTFNPWEGCQKVGHGCDHCYAETRNARFGGGTAQNWGPGAPRRLTSRENWNQPRRWNREAIQSGRRSKVFCASLADVFDKAVDPIWRENLFDVVNDCKAMDWQMLTKRIGNVDRMVPQDWRRRWPAHVWLMITVVNQAEADRDIPKLIALRHAFSIGTVGLSIEPMLGAMDIARYLPFIDWVIVGGESGREARPMHPDWVRSLRDQCAAAGVPFFFKQWGEWASAAIHMSSGNMVFRQFRDFGQWVAKGDTWVQGGICLDRYGNRLTNGGQMRSAQDEGRFPVTIMHRVGKARAGRQLDGRIHDAVPGQVQHD</sequence>
<protein>
    <submittedName>
        <fullName evidence="1">Protein gp37</fullName>
    </submittedName>
</protein>
<proteinExistence type="predicted"/>
<dbReference type="Pfam" id="PF07505">
    <property type="entry name" value="DUF5131"/>
    <property type="match status" value="1"/>
</dbReference>
<name>A0ABU0H7T3_9HYPH</name>
<comment type="caution">
    <text evidence="1">The sequence shown here is derived from an EMBL/GenBank/DDBJ whole genome shotgun (WGS) entry which is preliminary data.</text>
</comment>
<accession>A0ABU0H7T3</accession>
<evidence type="ECO:0000313" key="1">
    <source>
        <dbReference type="EMBL" id="MDQ0438369.1"/>
    </source>
</evidence>
<dbReference type="EMBL" id="JAUSVO010000003">
    <property type="protein sequence ID" value="MDQ0438369.1"/>
    <property type="molecule type" value="Genomic_DNA"/>
</dbReference>
<gene>
    <name evidence="1" type="ORF">QO014_002761</name>
</gene>
<keyword evidence="2" id="KW-1185">Reference proteome</keyword>
<reference evidence="1 2" key="1">
    <citation type="submission" date="2023-07" db="EMBL/GenBank/DDBJ databases">
        <title>Genomic Encyclopedia of Type Strains, Phase IV (KMG-IV): sequencing the most valuable type-strain genomes for metagenomic binning, comparative biology and taxonomic classification.</title>
        <authorList>
            <person name="Goeker M."/>
        </authorList>
    </citation>
    <scope>NUCLEOTIDE SEQUENCE [LARGE SCALE GENOMIC DNA]</scope>
    <source>
        <strain evidence="1 2">B6-8</strain>
    </source>
</reference>